<protein>
    <submittedName>
        <fullName evidence="2">Uncharacterized protein</fullName>
    </submittedName>
</protein>
<gene>
    <name evidence="2" type="ORF">F2Q69_00054520</name>
</gene>
<evidence type="ECO:0000256" key="1">
    <source>
        <dbReference type="SAM" id="MobiDB-lite"/>
    </source>
</evidence>
<sequence length="76" mass="8517">MASDFAKAKAAIESKDAEIEKSKRVALDKAKEMIAERNRYHREHKQGAESIKGLEGELEAARSKIDRSEAEKTEEA</sequence>
<organism evidence="2 3">
    <name type="scientific">Brassica cretica</name>
    <name type="common">Mustard</name>
    <dbReference type="NCBI Taxonomy" id="69181"/>
    <lineage>
        <taxon>Eukaryota</taxon>
        <taxon>Viridiplantae</taxon>
        <taxon>Streptophyta</taxon>
        <taxon>Embryophyta</taxon>
        <taxon>Tracheophyta</taxon>
        <taxon>Spermatophyta</taxon>
        <taxon>Magnoliopsida</taxon>
        <taxon>eudicotyledons</taxon>
        <taxon>Gunneridae</taxon>
        <taxon>Pentapetalae</taxon>
        <taxon>rosids</taxon>
        <taxon>malvids</taxon>
        <taxon>Brassicales</taxon>
        <taxon>Brassicaceae</taxon>
        <taxon>Brassiceae</taxon>
        <taxon>Brassica</taxon>
    </lineage>
</organism>
<accession>A0A8S9MZX2</accession>
<dbReference type="AlphaFoldDB" id="A0A8S9MZX2"/>
<dbReference type="EMBL" id="QGKX02002183">
    <property type="protein sequence ID" value="KAF3485974.1"/>
    <property type="molecule type" value="Genomic_DNA"/>
</dbReference>
<reference evidence="2" key="1">
    <citation type="submission" date="2019-12" db="EMBL/GenBank/DDBJ databases">
        <title>Genome sequencing and annotation of Brassica cretica.</title>
        <authorList>
            <person name="Studholme D.J."/>
            <person name="Sarris P."/>
        </authorList>
    </citation>
    <scope>NUCLEOTIDE SEQUENCE</scope>
    <source>
        <strain evidence="2">PFS-109/04</strain>
        <tissue evidence="2">Leaf</tissue>
    </source>
</reference>
<proteinExistence type="predicted"/>
<comment type="caution">
    <text evidence="2">The sequence shown here is derived from an EMBL/GenBank/DDBJ whole genome shotgun (WGS) entry which is preliminary data.</text>
</comment>
<evidence type="ECO:0000313" key="3">
    <source>
        <dbReference type="Proteomes" id="UP000712600"/>
    </source>
</evidence>
<dbReference type="Proteomes" id="UP000712600">
    <property type="component" value="Unassembled WGS sequence"/>
</dbReference>
<feature type="region of interest" description="Disordered" evidence="1">
    <location>
        <begin position="39"/>
        <end position="76"/>
    </location>
</feature>
<evidence type="ECO:0000313" key="2">
    <source>
        <dbReference type="EMBL" id="KAF3485974.1"/>
    </source>
</evidence>
<feature type="compositionally biased region" description="Basic and acidic residues" evidence="1">
    <location>
        <begin position="52"/>
        <end position="76"/>
    </location>
</feature>
<name>A0A8S9MZX2_BRACR</name>